<sequence length="292" mass="33088">MPLLYVLLRVWQSLFTSSRTDLKIQKHHSRNLTSKTQKLRLIGKTPLANVYQAVYSTATTSKLDRNFGNTEVQEILIRAHVWMTLQHDNILIPIGFTDGFGPLPSIVYDWMSGGTLTSYLEKNSDRLNVLASFNLIKQVAAGLSYLHYKNIIHGNLHGNNVLIDIMGVAYLADYDVTPAHRGQHIPPSVRWAAPERFDSKNVVVPTTKSDVYSIGTIIYQILTGREPYYEFRSGNKVSIQILNGNKPSRSHDAHITCHHWSFMEKCWSVPENRPSAAEVLHFSQTEVELLTT</sequence>
<gene>
    <name evidence="2" type="ORF">F5891DRAFT_1035898</name>
</gene>
<keyword evidence="2" id="KW-0808">Transferase</keyword>
<dbReference type="InterPro" id="IPR000719">
    <property type="entry name" value="Prot_kinase_dom"/>
</dbReference>
<dbReference type="PANTHER" id="PTHR44329:SF214">
    <property type="entry name" value="PROTEIN KINASE DOMAIN-CONTAINING PROTEIN"/>
    <property type="match status" value="1"/>
</dbReference>
<comment type="caution">
    <text evidence="2">The sequence shown here is derived from an EMBL/GenBank/DDBJ whole genome shotgun (WGS) entry which is preliminary data.</text>
</comment>
<evidence type="ECO:0000313" key="3">
    <source>
        <dbReference type="Proteomes" id="UP001195769"/>
    </source>
</evidence>
<reference evidence="2" key="1">
    <citation type="journal article" date="2020" name="New Phytol.">
        <title>Comparative genomics reveals dynamic genome evolution in host specialist ectomycorrhizal fungi.</title>
        <authorList>
            <person name="Lofgren L.A."/>
            <person name="Nguyen N.H."/>
            <person name="Vilgalys R."/>
            <person name="Ruytinx J."/>
            <person name="Liao H.L."/>
            <person name="Branco S."/>
            <person name="Kuo A."/>
            <person name="LaButti K."/>
            <person name="Lipzen A."/>
            <person name="Andreopoulos W."/>
            <person name="Pangilinan J."/>
            <person name="Riley R."/>
            <person name="Hundley H."/>
            <person name="Na H."/>
            <person name="Barry K."/>
            <person name="Grigoriev I.V."/>
            <person name="Stajich J.E."/>
            <person name="Kennedy P.G."/>
        </authorList>
    </citation>
    <scope>NUCLEOTIDE SEQUENCE</scope>
    <source>
        <strain evidence="2">FC203</strain>
    </source>
</reference>
<dbReference type="PANTHER" id="PTHR44329">
    <property type="entry name" value="SERINE/THREONINE-PROTEIN KINASE TNNI3K-RELATED"/>
    <property type="match status" value="1"/>
</dbReference>
<dbReference type="Gene3D" id="1.10.510.10">
    <property type="entry name" value="Transferase(Phosphotransferase) domain 1"/>
    <property type="match status" value="1"/>
</dbReference>
<keyword evidence="2" id="KW-0418">Kinase</keyword>
<evidence type="ECO:0000259" key="1">
    <source>
        <dbReference type="PROSITE" id="PS50011"/>
    </source>
</evidence>
<dbReference type="InterPro" id="IPR001245">
    <property type="entry name" value="Ser-Thr/Tyr_kinase_cat_dom"/>
</dbReference>
<dbReference type="PROSITE" id="PS50011">
    <property type="entry name" value="PROTEIN_KINASE_DOM"/>
    <property type="match status" value="1"/>
</dbReference>
<dbReference type="AlphaFoldDB" id="A0AAD4HKL8"/>
<dbReference type="RefSeq" id="XP_041225649.1">
    <property type="nucleotide sequence ID" value="XM_041361817.1"/>
</dbReference>
<dbReference type="GO" id="GO:0005524">
    <property type="term" value="F:ATP binding"/>
    <property type="evidence" value="ECO:0007669"/>
    <property type="project" value="InterPro"/>
</dbReference>
<accession>A0AAD4HKL8</accession>
<protein>
    <submittedName>
        <fullName evidence="2">Kinase-like domain-containing protein</fullName>
    </submittedName>
</protein>
<dbReference type="EMBL" id="JABBWK010000029">
    <property type="protein sequence ID" value="KAG1900073.1"/>
    <property type="molecule type" value="Genomic_DNA"/>
</dbReference>
<dbReference type="GeneID" id="64656115"/>
<evidence type="ECO:0000313" key="2">
    <source>
        <dbReference type="EMBL" id="KAG1900073.1"/>
    </source>
</evidence>
<feature type="domain" description="Protein kinase" evidence="1">
    <location>
        <begin position="36"/>
        <end position="290"/>
    </location>
</feature>
<name>A0AAD4HKL8_9AGAM</name>
<dbReference type="SUPFAM" id="SSF56112">
    <property type="entry name" value="Protein kinase-like (PK-like)"/>
    <property type="match status" value="1"/>
</dbReference>
<dbReference type="InterPro" id="IPR011009">
    <property type="entry name" value="Kinase-like_dom_sf"/>
</dbReference>
<proteinExistence type="predicted"/>
<dbReference type="InterPro" id="IPR051681">
    <property type="entry name" value="Ser/Thr_Kinases-Pseudokinases"/>
</dbReference>
<dbReference type="Proteomes" id="UP001195769">
    <property type="component" value="Unassembled WGS sequence"/>
</dbReference>
<dbReference type="GO" id="GO:0004674">
    <property type="term" value="F:protein serine/threonine kinase activity"/>
    <property type="evidence" value="ECO:0007669"/>
    <property type="project" value="TreeGrafter"/>
</dbReference>
<dbReference type="Pfam" id="PF07714">
    <property type="entry name" value="PK_Tyr_Ser-Thr"/>
    <property type="match status" value="1"/>
</dbReference>
<keyword evidence="3" id="KW-1185">Reference proteome</keyword>
<organism evidence="2 3">
    <name type="scientific">Suillus fuscotomentosus</name>
    <dbReference type="NCBI Taxonomy" id="1912939"/>
    <lineage>
        <taxon>Eukaryota</taxon>
        <taxon>Fungi</taxon>
        <taxon>Dikarya</taxon>
        <taxon>Basidiomycota</taxon>
        <taxon>Agaricomycotina</taxon>
        <taxon>Agaricomycetes</taxon>
        <taxon>Agaricomycetidae</taxon>
        <taxon>Boletales</taxon>
        <taxon>Suillineae</taxon>
        <taxon>Suillaceae</taxon>
        <taxon>Suillus</taxon>
    </lineage>
</organism>